<evidence type="ECO:0000313" key="4">
    <source>
        <dbReference type="Proteomes" id="UP000325565"/>
    </source>
</evidence>
<feature type="chain" id="PRO_5022960321" description="Rap1a immunity protein domain-containing protein" evidence="1">
    <location>
        <begin position="22"/>
        <end position="123"/>
    </location>
</feature>
<evidence type="ECO:0000259" key="2">
    <source>
        <dbReference type="Pfam" id="PF18602"/>
    </source>
</evidence>
<accession>A0A5E7RM47</accession>
<proteinExistence type="predicted"/>
<evidence type="ECO:0000256" key="1">
    <source>
        <dbReference type="SAM" id="SignalP"/>
    </source>
</evidence>
<dbReference type="EMBL" id="CABVJB010000002">
    <property type="protein sequence ID" value="VVP75054.1"/>
    <property type="molecule type" value="Genomic_DNA"/>
</dbReference>
<organism evidence="3 4">
    <name type="scientific">Pseudomonas fluorescens</name>
    <dbReference type="NCBI Taxonomy" id="294"/>
    <lineage>
        <taxon>Bacteria</taxon>
        <taxon>Pseudomonadati</taxon>
        <taxon>Pseudomonadota</taxon>
        <taxon>Gammaproteobacteria</taxon>
        <taxon>Pseudomonadales</taxon>
        <taxon>Pseudomonadaceae</taxon>
        <taxon>Pseudomonas</taxon>
    </lineage>
</organism>
<protein>
    <recommendedName>
        <fullName evidence="2">Rap1a immunity protein domain-containing protein</fullName>
    </recommendedName>
</protein>
<reference evidence="3 4" key="1">
    <citation type="submission" date="2019-09" db="EMBL/GenBank/DDBJ databases">
        <authorList>
            <person name="Chandra G."/>
            <person name="Truman W A."/>
        </authorList>
    </citation>
    <scope>NUCLEOTIDE SEQUENCE [LARGE SCALE GENOMIC DNA]</scope>
    <source>
        <strain evidence="3">PS922</strain>
    </source>
</reference>
<dbReference type="InterPro" id="IPR041238">
    <property type="entry name" value="Rap1a"/>
</dbReference>
<feature type="domain" description="Rap1a immunity protein" evidence="2">
    <location>
        <begin position="24"/>
        <end position="121"/>
    </location>
</feature>
<gene>
    <name evidence="3" type="ORF">PS922_01254</name>
</gene>
<name>A0A5E7RM47_PSEFL</name>
<feature type="signal peptide" evidence="1">
    <location>
        <begin position="1"/>
        <end position="21"/>
    </location>
</feature>
<keyword evidence="1" id="KW-0732">Signal</keyword>
<dbReference type="Proteomes" id="UP000325565">
    <property type="component" value="Unassembled WGS sequence"/>
</dbReference>
<dbReference type="RefSeq" id="WP_154863094.1">
    <property type="nucleotide sequence ID" value="NZ_CABVJB010000002.1"/>
</dbReference>
<dbReference type="AlphaFoldDB" id="A0A5E7RM47"/>
<evidence type="ECO:0000313" key="3">
    <source>
        <dbReference type="EMBL" id="VVP75054.1"/>
    </source>
</evidence>
<sequence length="123" mass="13064" precursor="true">MKAWIGATALVGTLASGSAMASDGNNLMSECRSLIRFDDTGVLDEPFKVGKCIGVVNGVMQTLVMVDSELPKDQRICLPANGVSNGQAARIVVKLMEEHPAQMSEDDGVLITVALRLAFPCKK</sequence>
<dbReference type="Pfam" id="PF18602">
    <property type="entry name" value="Rap1a"/>
    <property type="match status" value="1"/>
</dbReference>